<accession>A0ABU6HSA7</accession>
<dbReference type="Proteomes" id="UP001348397">
    <property type="component" value="Unassembled WGS sequence"/>
</dbReference>
<keyword evidence="3" id="KW-1185">Reference proteome</keyword>
<name>A0ABU6HSA7_9FLAO</name>
<feature type="region of interest" description="Disordered" evidence="1">
    <location>
        <begin position="395"/>
        <end position="414"/>
    </location>
</feature>
<organism evidence="2 3">
    <name type="scientific">Chryseobacterium salviniae</name>
    <dbReference type="NCBI Taxonomy" id="3101750"/>
    <lineage>
        <taxon>Bacteria</taxon>
        <taxon>Pseudomonadati</taxon>
        <taxon>Bacteroidota</taxon>
        <taxon>Flavobacteriia</taxon>
        <taxon>Flavobacteriales</taxon>
        <taxon>Weeksellaceae</taxon>
        <taxon>Chryseobacterium group</taxon>
        <taxon>Chryseobacterium</taxon>
    </lineage>
</organism>
<sequence length="414" mass="47474">MKFTQNTTDLSGNLLYKPVKLSAKDSRDVNKVTKLMLDVVKQHRRLWRKEINDWQRARQIRYSLEFPQNYLLQEVYQDIMLDGQLTGITQNRTFRTTNKDYIFVNAEGKKDDTCTAFIKDKSWFENLIQYAHETVYFGTGVVWFKDLLKNEIQSVELLDRAHIIPEKGLFVPDVTSDKGIAYKDFEPFLIEVQMYDAVGLLEKAAPYTILKRHSWGSWDEFEELFGVPIRIAKVASQSETVKNEVAGWLEEMGSAAYGVFPLGTEVEIKENSKGDAFQVFYQKLQALRAELSMLILHQTMTTENGASKAQGNVHENTLSELIYADEKKMLSILNDKVVPAMRFFGYKIPEGYKIAIAQTKDTKEQIKIDQVLLQGGYVLKQSYIEEVYGSEIEAMPSQKMDAGSEKTTEEPKKG</sequence>
<evidence type="ECO:0000313" key="2">
    <source>
        <dbReference type="EMBL" id="MEC3875949.1"/>
    </source>
</evidence>
<comment type="caution">
    <text evidence="2">The sequence shown here is derived from an EMBL/GenBank/DDBJ whole genome shotgun (WGS) entry which is preliminary data.</text>
</comment>
<gene>
    <name evidence="2" type="ORF">SOP96_09520</name>
</gene>
<reference evidence="2 3" key="1">
    <citation type="submission" date="2024-01" db="EMBL/GenBank/DDBJ databases">
        <title>Chryseobacterium sp. T9W2-O.</title>
        <authorList>
            <person name="Maltman C."/>
        </authorList>
    </citation>
    <scope>NUCLEOTIDE SEQUENCE [LARGE SCALE GENOMIC DNA]</scope>
    <source>
        <strain evidence="2 3">T9W2-O</strain>
    </source>
</reference>
<evidence type="ECO:0000313" key="3">
    <source>
        <dbReference type="Proteomes" id="UP001348397"/>
    </source>
</evidence>
<dbReference type="InterPro" id="IPR009279">
    <property type="entry name" value="Portal_Mu"/>
</dbReference>
<feature type="compositionally biased region" description="Basic and acidic residues" evidence="1">
    <location>
        <begin position="402"/>
        <end position="414"/>
    </location>
</feature>
<dbReference type="RefSeq" id="WP_326320750.1">
    <property type="nucleotide sequence ID" value="NZ_JAYLAA010000037.1"/>
</dbReference>
<proteinExistence type="predicted"/>
<dbReference type="EMBL" id="JAYLAA010000037">
    <property type="protein sequence ID" value="MEC3875949.1"/>
    <property type="molecule type" value="Genomic_DNA"/>
</dbReference>
<evidence type="ECO:0000256" key="1">
    <source>
        <dbReference type="SAM" id="MobiDB-lite"/>
    </source>
</evidence>
<protein>
    <submittedName>
        <fullName evidence="2">DUF935 family protein</fullName>
    </submittedName>
</protein>
<dbReference type="Pfam" id="PF06074">
    <property type="entry name" value="Portal_Mu"/>
    <property type="match status" value="1"/>
</dbReference>